<keyword evidence="3 6" id="KW-1133">Transmembrane helix</keyword>
<keyword evidence="4 6" id="KW-0472">Membrane</keyword>
<organism evidence="7 8">
    <name type="scientific">Trichocladium antarcticum</name>
    <dbReference type="NCBI Taxonomy" id="1450529"/>
    <lineage>
        <taxon>Eukaryota</taxon>
        <taxon>Fungi</taxon>
        <taxon>Dikarya</taxon>
        <taxon>Ascomycota</taxon>
        <taxon>Pezizomycotina</taxon>
        <taxon>Sordariomycetes</taxon>
        <taxon>Sordariomycetidae</taxon>
        <taxon>Sordariales</taxon>
        <taxon>Chaetomiaceae</taxon>
        <taxon>Trichocladium</taxon>
    </lineage>
</organism>
<feature type="region of interest" description="Disordered" evidence="5">
    <location>
        <begin position="295"/>
        <end position="321"/>
    </location>
</feature>
<protein>
    <recommendedName>
        <fullName evidence="9">Glucose receptor Git3 N-terminal domain-containing protein</fullName>
    </recommendedName>
</protein>
<feature type="transmembrane region" description="Helical" evidence="6">
    <location>
        <begin position="139"/>
        <end position="161"/>
    </location>
</feature>
<feature type="compositionally biased region" description="Low complexity" evidence="5">
    <location>
        <begin position="309"/>
        <end position="320"/>
    </location>
</feature>
<dbReference type="SUPFAM" id="SSF81321">
    <property type="entry name" value="Family A G protein-coupled receptor-like"/>
    <property type="match status" value="1"/>
</dbReference>
<evidence type="ECO:0000313" key="7">
    <source>
        <dbReference type="EMBL" id="KAK4134096.1"/>
    </source>
</evidence>
<dbReference type="Pfam" id="PF00001">
    <property type="entry name" value="7tm_1"/>
    <property type="match status" value="1"/>
</dbReference>
<dbReference type="Gene3D" id="1.20.1070.10">
    <property type="entry name" value="Rhodopsin 7-helix transmembrane proteins"/>
    <property type="match status" value="1"/>
</dbReference>
<dbReference type="GO" id="GO:0005886">
    <property type="term" value="C:plasma membrane"/>
    <property type="evidence" value="ECO:0007669"/>
    <property type="project" value="TreeGrafter"/>
</dbReference>
<keyword evidence="2 6" id="KW-0812">Transmembrane</keyword>
<feature type="transmembrane region" description="Helical" evidence="6">
    <location>
        <begin position="356"/>
        <end position="377"/>
    </location>
</feature>
<evidence type="ECO:0000313" key="8">
    <source>
        <dbReference type="Proteomes" id="UP001304895"/>
    </source>
</evidence>
<comment type="subcellular location">
    <subcellularLocation>
        <location evidence="1">Membrane</location>
        <topology evidence="1">Multi-pass membrane protein</topology>
    </subcellularLocation>
</comment>
<feature type="transmembrane region" description="Helical" evidence="6">
    <location>
        <begin position="245"/>
        <end position="267"/>
    </location>
</feature>
<dbReference type="InterPro" id="IPR000276">
    <property type="entry name" value="GPCR_Rhodpsn"/>
</dbReference>
<evidence type="ECO:0000256" key="1">
    <source>
        <dbReference type="ARBA" id="ARBA00004141"/>
    </source>
</evidence>
<dbReference type="EMBL" id="MU853409">
    <property type="protein sequence ID" value="KAK4134096.1"/>
    <property type="molecule type" value="Genomic_DNA"/>
</dbReference>
<feature type="transmembrane region" description="Helical" evidence="6">
    <location>
        <begin position="327"/>
        <end position="350"/>
    </location>
</feature>
<evidence type="ECO:0000256" key="5">
    <source>
        <dbReference type="SAM" id="MobiDB-lite"/>
    </source>
</evidence>
<feature type="transmembrane region" description="Helical" evidence="6">
    <location>
        <begin position="15"/>
        <end position="39"/>
    </location>
</feature>
<feature type="non-terminal residue" evidence="7">
    <location>
        <position position="419"/>
    </location>
</feature>
<gene>
    <name evidence="7" type="ORF">BT67DRAFT_344262</name>
</gene>
<evidence type="ECO:0000256" key="4">
    <source>
        <dbReference type="ARBA" id="ARBA00023136"/>
    </source>
</evidence>
<evidence type="ECO:0000256" key="3">
    <source>
        <dbReference type="ARBA" id="ARBA00022989"/>
    </source>
</evidence>
<dbReference type="AlphaFoldDB" id="A0AAN6UK16"/>
<evidence type="ECO:0000256" key="2">
    <source>
        <dbReference type="ARBA" id="ARBA00022692"/>
    </source>
</evidence>
<dbReference type="PANTHER" id="PTHR23112">
    <property type="entry name" value="G PROTEIN-COUPLED RECEPTOR 157-RELATED"/>
    <property type="match status" value="1"/>
</dbReference>
<accession>A0AAN6UK16</accession>
<reference evidence="7" key="2">
    <citation type="submission" date="2023-05" db="EMBL/GenBank/DDBJ databases">
        <authorList>
            <consortium name="Lawrence Berkeley National Laboratory"/>
            <person name="Steindorff A."/>
            <person name="Hensen N."/>
            <person name="Bonometti L."/>
            <person name="Westerberg I."/>
            <person name="Brannstrom I.O."/>
            <person name="Guillou S."/>
            <person name="Cros-Aarteil S."/>
            <person name="Calhoun S."/>
            <person name="Haridas S."/>
            <person name="Kuo A."/>
            <person name="Mondo S."/>
            <person name="Pangilinan J."/>
            <person name="Riley R."/>
            <person name="Labutti K."/>
            <person name="Andreopoulos B."/>
            <person name="Lipzen A."/>
            <person name="Chen C."/>
            <person name="Yanf M."/>
            <person name="Daum C."/>
            <person name="Ng V."/>
            <person name="Clum A."/>
            <person name="Ohm R."/>
            <person name="Martin F."/>
            <person name="Silar P."/>
            <person name="Natvig D."/>
            <person name="Lalanne C."/>
            <person name="Gautier V."/>
            <person name="Ament-Velasquez S.L."/>
            <person name="Kruys A."/>
            <person name="Hutchinson M.I."/>
            <person name="Powell A.J."/>
            <person name="Barry K."/>
            <person name="Miller A.N."/>
            <person name="Grigoriev I.V."/>
            <person name="Debuchy R."/>
            <person name="Gladieux P."/>
            <person name="Thoren M.H."/>
            <person name="Johannesson H."/>
        </authorList>
    </citation>
    <scope>NUCLEOTIDE SEQUENCE</scope>
    <source>
        <strain evidence="7">CBS 123565</strain>
    </source>
</reference>
<reference evidence="7" key="1">
    <citation type="journal article" date="2023" name="Mol. Phylogenet. Evol.">
        <title>Genome-scale phylogeny and comparative genomics of the fungal order Sordariales.</title>
        <authorList>
            <person name="Hensen N."/>
            <person name="Bonometti L."/>
            <person name="Westerberg I."/>
            <person name="Brannstrom I.O."/>
            <person name="Guillou S."/>
            <person name="Cros-Aarteil S."/>
            <person name="Calhoun S."/>
            <person name="Haridas S."/>
            <person name="Kuo A."/>
            <person name="Mondo S."/>
            <person name="Pangilinan J."/>
            <person name="Riley R."/>
            <person name="LaButti K."/>
            <person name="Andreopoulos B."/>
            <person name="Lipzen A."/>
            <person name="Chen C."/>
            <person name="Yan M."/>
            <person name="Daum C."/>
            <person name="Ng V."/>
            <person name="Clum A."/>
            <person name="Steindorff A."/>
            <person name="Ohm R.A."/>
            <person name="Martin F."/>
            <person name="Silar P."/>
            <person name="Natvig D.O."/>
            <person name="Lalanne C."/>
            <person name="Gautier V."/>
            <person name="Ament-Velasquez S.L."/>
            <person name="Kruys A."/>
            <person name="Hutchinson M.I."/>
            <person name="Powell A.J."/>
            <person name="Barry K."/>
            <person name="Miller A.N."/>
            <person name="Grigoriev I.V."/>
            <person name="Debuchy R."/>
            <person name="Gladieux P."/>
            <person name="Hiltunen Thoren M."/>
            <person name="Johannesson H."/>
        </authorList>
    </citation>
    <scope>NUCLEOTIDE SEQUENCE</scope>
    <source>
        <strain evidence="7">CBS 123565</strain>
    </source>
</reference>
<comment type="caution">
    <text evidence="7">The sequence shown here is derived from an EMBL/GenBank/DDBJ whole genome shotgun (WGS) entry which is preliminary data.</text>
</comment>
<proteinExistence type="predicted"/>
<feature type="transmembrane region" description="Helical" evidence="6">
    <location>
        <begin position="173"/>
        <end position="195"/>
    </location>
</feature>
<evidence type="ECO:0000256" key="6">
    <source>
        <dbReference type="SAM" id="Phobius"/>
    </source>
</evidence>
<feature type="non-terminal residue" evidence="7">
    <location>
        <position position="1"/>
    </location>
</feature>
<evidence type="ECO:0008006" key="9">
    <source>
        <dbReference type="Google" id="ProtNLM"/>
    </source>
</evidence>
<sequence>ESDDLVPLPNSHRQGLTVIAVLAALSFLSSTAVIVHLSVKLIRWHLRTWGQGRHPPKEPDPLPDDLSLGLAEYHFTANLPKSERSGTRRTKTHPNQFLVLIYNLLLADIHQSSAFLLNASWANKNAILVRTKVCWVQGWFVSTGDLSSSLFITAIAVHTYLAVVRNYTPPQWAVYATVVLLWAFNYLLAVLGILLSNNGKEAGGYYVRAAAWASTAGTPWHPRRLTPSQCWVNIKYESHRLFLHYLWIFLAFAITGILYTLIFLSLGKPRHQTPEPRLPTSSTIDSPMFAHDNTIPSPAPRLQQHKPRSSSNSNSSNNSSNHHHKAFLLYPLIYILCTAPLALGRIATMAGARVPTAYFCVAGALITSNGWLDVLVWGVTRHRLLFGGAVDAPDTGLDTFAFMRTPRGRRFGNLVWVEG</sequence>
<dbReference type="GO" id="GO:0004930">
    <property type="term" value="F:G protein-coupled receptor activity"/>
    <property type="evidence" value="ECO:0007669"/>
    <property type="project" value="InterPro"/>
</dbReference>
<keyword evidence="8" id="KW-1185">Reference proteome</keyword>
<dbReference type="GO" id="GO:0007189">
    <property type="term" value="P:adenylate cyclase-activating G protein-coupled receptor signaling pathway"/>
    <property type="evidence" value="ECO:0007669"/>
    <property type="project" value="TreeGrafter"/>
</dbReference>
<dbReference type="PANTHER" id="PTHR23112:SF37">
    <property type="entry name" value="G PROTEIN-COUPLED RECEPTOR GPR1"/>
    <property type="match status" value="1"/>
</dbReference>
<dbReference type="Proteomes" id="UP001304895">
    <property type="component" value="Unassembled WGS sequence"/>
</dbReference>
<dbReference type="CDD" id="cd00637">
    <property type="entry name" value="7tm_classA_rhodopsin-like"/>
    <property type="match status" value="1"/>
</dbReference>
<name>A0AAN6UK16_9PEZI</name>